<organism evidence="2">
    <name type="scientific">Clastoptera arizonana</name>
    <name type="common">Arizona spittle bug</name>
    <dbReference type="NCBI Taxonomy" id="38151"/>
    <lineage>
        <taxon>Eukaryota</taxon>
        <taxon>Metazoa</taxon>
        <taxon>Ecdysozoa</taxon>
        <taxon>Arthropoda</taxon>
        <taxon>Hexapoda</taxon>
        <taxon>Insecta</taxon>
        <taxon>Pterygota</taxon>
        <taxon>Neoptera</taxon>
        <taxon>Paraneoptera</taxon>
        <taxon>Hemiptera</taxon>
        <taxon>Auchenorrhyncha</taxon>
        <taxon>Cercopoidea</taxon>
        <taxon>Clastopteridae</taxon>
        <taxon>Clastoptera</taxon>
    </lineage>
</organism>
<name>A0A1B6D8T3_9HEMI</name>
<evidence type="ECO:0008006" key="3">
    <source>
        <dbReference type="Google" id="ProtNLM"/>
    </source>
</evidence>
<feature type="compositionally biased region" description="Acidic residues" evidence="1">
    <location>
        <begin position="1"/>
        <end position="47"/>
    </location>
</feature>
<reference evidence="2" key="1">
    <citation type="submission" date="2015-12" db="EMBL/GenBank/DDBJ databases">
        <title>De novo transcriptome assembly of four potential Pierce s Disease insect vectors from Arizona vineyards.</title>
        <authorList>
            <person name="Tassone E.E."/>
        </authorList>
    </citation>
    <scope>NUCLEOTIDE SEQUENCE</scope>
</reference>
<evidence type="ECO:0000256" key="1">
    <source>
        <dbReference type="SAM" id="MobiDB-lite"/>
    </source>
</evidence>
<sequence length="163" mass="19535">MADPEDDWLNETFEETPEEEEKAEEAPAEEAAPEEALPVEEVPEEPLEPPPPPKEPITVFRHWERPVFLNYKYIMRYYHNYYDDVIDYLDRKLAGLSRDTPHAQTWAERMLRLYTWKPYPSTYYYIPPKCTYKGTLKVAHTWRSQHSTQFFIRKYVKLTSPIC</sequence>
<proteinExistence type="predicted"/>
<protein>
    <recommendedName>
        <fullName evidence="3">Flightin</fullName>
    </recommendedName>
</protein>
<accession>A0A1B6D8T3</accession>
<feature type="region of interest" description="Disordered" evidence="1">
    <location>
        <begin position="1"/>
        <end position="55"/>
    </location>
</feature>
<dbReference type="EMBL" id="GEDC01015200">
    <property type="protein sequence ID" value="JAS22098.1"/>
    <property type="molecule type" value="Transcribed_RNA"/>
</dbReference>
<gene>
    <name evidence="2" type="ORF">g.8895</name>
</gene>
<evidence type="ECO:0000313" key="2">
    <source>
        <dbReference type="EMBL" id="JAS22098.1"/>
    </source>
</evidence>
<dbReference type="AlphaFoldDB" id="A0A1B6D8T3"/>